<protein>
    <submittedName>
        <fullName evidence="1">19706_t:CDS:1</fullName>
    </submittedName>
</protein>
<accession>A0A9N9NSA8</accession>
<gene>
    <name evidence="1" type="ORF">RFULGI_LOCUS13931</name>
</gene>
<evidence type="ECO:0000313" key="2">
    <source>
        <dbReference type="Proteomes" id="UP000789396"/>
    </source>
</evidence>
<reference evidence="1" key="1">
    <citation type="submission" date="2021-06" db="EMBL/GenBank/DDBJ databases">
        <authorList>
            <person name="Kallberg Y."/>
            <person name="Tangrot J."/>
            <person name="Rosling A."/>
        </authorList>
    </citation>
    <scope>NUCLEOTIDE SEQUENCE</scope>
    <source>
        <strain evidence="1">IN212</strain>
    </source>
</reference>
<proteinExistence type="predicted"/>
<dbReference type="Gene3D" id="3.40.960.10">
    <property type="entry name" value="VSR Endonuclease"/>
    <property type="match status" value="1"/>
</dbReference>
<dbReference type="Proteomes" id="UP000789396">
    <property type="component" value="Unassembled WGS sequence"/>
</dbReference>
<comment type="caution">
    <text evidence="1">The sequence shown here is derived from an EMBL/GenBank/DDBJ whole genome shotgun (WGS) entry which is preliminary data.</text>
</comment>
<feature type="non-terminal residue" evidence="1">
    <location>
        <position position="225"/>
    </location>
</feature>
<dbReference type="OrthoDB" id="2413731at2759"/>
<keyword evidence="2" id="KW-1185">Reference proteome</keyword>
<dbReference type="AlphaFoldDB" id="A0A9N9NSA8"/>
<name>A0A9N9NSA8_9GLOM</name>
<sequence>DTQRVGLDLAKNIAQSKNGKCLSDKYINIHTPLQWRCRQGHIWHAVLNSIKNQNSWCPQCAGRSKLDINIAKEIALKKDGKCNTKLSIDEARKIATKNKGLCLSEIYNGAHTKLKWQCEKKHEWYATLNSPPSDIRRPDFLKTPNHPLGLELDIYYPQYGFAIEVQGIQHECFHTFFHKNQEDFEKQFARDQLKKELCNKNQIVLIEIWYYEDPYIVISQQLQKL</sequence>
<evidence type="ECO:0000313" key="1">
    <source>
        <dbReference type="EMBL" id="CAG8755727.1"/>
    </source>
</evidence>
<organism evidence="1 2">
    <name type="scientific">Racocetra fulgida</name>
    <dbReference type="NCBI Taxonomy" id="60492"/>
    <lineage>
        <taxon>Eukaryota</taxon>
        <taxon>Fungi</taxon>
        <taxon>Fungi incertae sedis</taxon>
        <taxon>Mucoromycota</taxon>
        <taxon>Glomeromycotina</taxon>
        <taxon>Glomeromycetes</taxon>
        <taxon>Diversisporales</taxon>
        <taxon>Gigasporaceae</taxon>
        <taxon>Racocetra</taxon>
    </lineage>
</organism>
<dbReference type="EMBL" id="CAJVPZ010038519">
    <property type="protein sequence ID" value="CAG8755727.1"/>
    <property type="molecule type" value="Genomic_DNA"/>
</dbReference>
<feature type="non-terminal residue" evidence="1">
    <location>
        <position position="1"/>
    </location>
</feature>